<protein>
    <submittedName>
        <fullName evidence="1">Uncharacterized protein</fullName>
    </submittedName>
</protein>
<proteinExistence type="predicted"/>
<dbReference type="KEGG" id="camu:CA2015_3432"/>
<reference evidence="1 2" key="1">
    <citation type="submission" date="2015-07" db="EMBL/GenBank/DDBJ databases">
        <authorList>
            <person name="Kim K.M."/>
        </authorList>
    </citation>
    <scope>NUCLEOTIDE SEQUENCE [LARGE SCALE GENOMIC DNA]</scope>
    <source>
        <strain evidence="1 2">KCTC 12363</strain>
    </source>
</reference>
<dbReference type="STRING" id="320787.CA2015_3432"/>
<accession>A0A0H4PEB4</accession>
<dbReference type="RefSeq" id="WP_169786496.1">
    <property type="nucleotide sequence ID" value="NZ_CAXBGM010000079.1"/>
</dbReference>
<dbReference type="Proteomes" id="UP000036520">
    <property type="component" value="Chromosome"/>
</dbReference>
<dbReference type="EMBL" id="CP012040">
    <property type="protein sequence ID" value="AKP52821.1"/>
    <property type="molecule type" value="Genomic_DNA"/>
</dbReference>
<organism evidence="1 2">
    <name type="scientific">Cyclobacterium amurskyense</name>
    <dbReference type="NCBI Taxonomy" id="320787"/>
    <lineage>
        <taxon>Bacteria</taxon>
        <taxon>Pseudomonadati</taxon>
        <taxon>Bacteroidota</taxon>
        <taxon>Cytophagia</taxon>
        <taxon>Cytophagales</taxon>
        <taxon>Cyclobacteriaceae</taxon>
        <taxon>Cyclobacterium</taxon>
    </lineage>
</organism>
<sequence>MNTLLSYRRYFLFVFIIGGLFISSCETTVDIDIPFEKPQVTLNSTLIHNTFPKVRLTYSRHILDNNWEFEPITTAEVKLTTDDGQSFYLGYNEESGEYISLDYMVMEGKEYTVEVKVEGYDIISATETVPIHVPIKDLIYNGSAKVDSWSTRDDITLVFDDAIGENYYEISAFYYRQGSYVDQDGNEVYYSDNQPIYLEPKNPAYEQDFFLDGAVLIDDKLFDGKEAKIDFFTSGNFIELENGGEVQFVLKVVSPGYYYFRTTSGLQDWNEGDPFAQPVQVYTNIKNGIGIFMTGNVSSKEMETGTGQN</sequence>
<dbReference type="AlphaFoldDB" id="A0A0H4PEB4"/>
<name>A0A0H4PEB4_9BACT</name>
<evidence type="ECO:0000313" key="2">
    <source>
        <dbReference type="Proteomes" id="UP000036520"/>
    </source>
</evidence>
<keyword evidence="2" id="KW-1185">Reference proteome</keyword>
<gene>
    <name evidence="1" type="ORF">CA2015_3432</name>
</gene>
<evidence type="ECO:0000313" key="1">
    <source>
        <dbReference type="EMBL" id="AKP52821.1"/>
    </source>
</evidence>